<proteinExistence type="predicted"/>
<dbReference type="Proteomes" id="UP001364695">
    <property type="component" value="Unassembled WGS sequence"/>
</dbReference>
<name>A0ACC6P3Z5_9BURK</name>
<dbReference type="EMBL" id="JAWDIE010000016">
    <property type="protein sequence ID" value="MEJ7138887.1"/>
    <property type="molecule type" value="Genomic_DNA"/>
</dbReference>
<keyword evidence="2" id="KW-1185">Reference proteome</keyword>
<accession>A0ACC6P3Z5</accession>
<evidence type="ECO:0000313" key="1">
    <source>
        <dbReference type="EMBL" id="MEJ7138887.1"/>
    </source>
</evidence>
<gene>
    <name evidence="1" type="ORF">RV045_10685</name>
</gene>
<evidence type="ECO:0000313" key="2">
    <source>
        <dbReference type="Proteomes" id="UP001364695"/>
    </source>
</evidence>
<sequence length="321" mass="34468">MQASSPPVTGQLADVDLRLLRVFKAVAECGGMASAELELNIAMSTISRHIKDLEERLGLVLCRRGRGGFALTPEGVQVYDAALQLLAATEAFRGHLHDVHRRLGGDLHVALFEKTASNPEARIAQAVARFHRAAPQATLHLHVGAIGMIERGVIDGRYHLGIIPGHRESGTLAYSDLFGETMQLYAGAGHAWFDASASRPEPGWDDLRQQAIAGLGYHSPNMGLMHSQRLERRATASDQEAVATLILSGAFVGFLPDHYAQPFVADGRLRAIAPGTLQYTCRYFAIVRRSPAPLRLTQAFLDALASEQGLSAAAAAPAPSA</sequence>
<protein>
    <submittedName>
        <fullName evidence="1">LysR family transcriptional regulator</fullName>
    </submittedName>
</protein>
<comment type="caution">
    <text evidence="1">The sequence shown here is derived from an EMBL/GenBank/DDBJ whole genome shotgun (WGS) entry which is preliminary data.</text>
</comment>
<reference evidence="1" key="1">
    <citation type="submission" date="2023-10" db="EMBL/GenBank/DDBJ databases">
        <title>Amphibacter perezi, gen. nov., sp. nov. a novel taxa of the family Comamonadaceae, class Betaproteobacteria isolated from the skin microbiota of Pelophylax perezi from different populations.</title>
        <authorList>
            <person name="Costa S."/>
            <person name="Proenca D.N."/>
            <person name="Lopes I."/>
            <person name="Morais P.V."/>
        </authorList>
    </citation>
    <scope>NUCLEOTIDE SEQUENCE</scope>
    <source>
        <strain evidence="1">SL12-8</strain>
    </source>
</reference>
<organism evidence="1 2">
    <name type="scientific">Amphibiibacter pelophylacis</name>
    <dbReference type="NCBI Taxonomy" id="1799477"/>
    <lineage>
        <taxon>Bacteria</taxon>
        <taxon>Pseudomonadati</taxon>
        <taxon>Pseudomonadota</taxon>
        <taxon>Betaproteobacteria</taxon>
        <taxon>Burkholderiales</taxon>
        <taxon>Sphaerotilaceae</taxon>
        <taxon>Amphibiibacter</taxon>
    </lineage>
</organism>